<protein>
    <submittedName>
        <fullName evidence="3">Helicase</fullName>
    </submittedName>
</protein>
<dbReference type="Gene3D" id="3.40.50.150">
    <property type="entry name" value="Vaccinia Virus protein VP39"/>
    <property type="match status" value="1"/>
</dbReference>
<dbReference type="InterPro" id="IPR014001">
    <property type="entry name" value="Helicase_ATP-bd"/>
</dbReference>
<dbReference type="GO" id="GO:0004386">
    <property type="term" value="F:helicase activity"/>
    <property type="evidence" value="ECO:0007669"/>
    <property type="project" value="UniProtKB-KW"/>
</dbReference>
<sequence length="1856" mass="201019">MFDERRDDWAREREQLQSLLTDAELTAARRTTINAHYTDPAYVDAMWAAMQRLGFEGGRVLEPGSGAGTFMGMAPVGAEMTGIELDPLTASISRGLYPAADVRTESFADTRFPRASFDAAIGNVPFADVALHDSTHNRGGHSMHNHFIIKSLALTRPGGLVAVLTSRFTLDAQNPAARREMSDMADLVGAVRLPTGAHRRAAGTEAVTDLLILRRREPGAEPADATWESVTPRLIDGEKIYVNSYFDNRPDHILGALEVGTGIHGSTTLQVRGDLATAAAQLDAALTDITTSGIERGLTMAAPSADVLVERETRVTADPALWDGTIVDQGGGEFATVADGALTQLKVPRTHARELSALLGLRDQARALVTREARESEDTDEMVAQRQALLADYRAYVDSYGPINRFNERSTGRVGAETGEEILARVMPKAVSLMRDDPFAALTLALERFDEQTRTAVPATLLTERVVAPRYIAQGAENAQDALALSLDRTGSADLAVIADLLGVDEADAREQLGTLVYDDPATGGIVPAPEYLSGNVRTKLEEAVAAAETNLALEVNVTALREVMPEPIGMEEIEPRLGAVWIDAPTHQAFLRDILQDNSVTVENPLPGKWDVRGQRWGIRATNEWGTDRRPATDIAAALMEQRNLIVHDTIKGAEGRERQIPNAVETEAAQEKGQALQARFAEWVWEEPERAARLHDEYNRRFNSLVLRDYSAAGDHLTLPGLASSFTPRPHQRGAVARMIAEPAVGLFHQVGAGKTAEMVMGTMELKRMGMVNKPVVVLPNHMLEQFSREWLQMYPQAKILAASTADLTGDKRRRFVARAAANDWDAVLMTQSAFKTIPLSPQFEADYIQAQTDQLRAALADAQGEDAKSIKQIEKAILRAEQAYRAKADIPRDPGLEFESTGIDYVVVDEMHMYKNLTVVSNIQDAGKVGSKQATDLHMKLEYLRSQHGDRVVTAATATPLANSVTEAYVMQRYLRPDLLEEAGITSFDGWAATFGEQVTELEMGPAGDFRVKTRFAKFQNVPEMLRMWHVFADVKTAEDLNLPTPAIAARDSDGERAHATVVIPPSPAMQEYIVEIADRAERVRAKQVSPTEDNMLKISGDGRAAALDMRLVRPGVEPDGLGKLDYVADRVAEHWRRERDLIFTDSTTREPSPITGGLQLVFCDQSTPAAGRWNAYDELRTKLTERGLPADSIRFIHEAKNDAEKGRLFAAARSGHVAVLIGSTGKMGVGTNVQDRITAMHHVDCPWRLSDLEQRDGRGIRQGNQNDEVAIYRYVVERSFDAYSYQTVERKAKFINQIMRGRLDSREIEDIGESAMSASEAKALASGNPLILEKAQADQALQKLRRQETAHHRAQSSLSTRRSSAVKEIDSGQQIVAQLREAAARSTDVSGDKFRIELGERTYTSRSEAVEALGAWAHRYGLQYGTAIPVPERIGSIGGHVITAHTERQYYATTGGKNMLRLTLEDAPGIGVTVDPAVVIVVGGTVATLAVVLQSAPAPVATADPGPPGAGANIPVLVPPGFSEQAAWSLPIAPRSEPRLIDDQRLLITTDSGELNLVDAATGAVTWRGAQAPRANDVVHASEVQGRPVLATGESSLTLWPLDTDRSPVAPVEVNVGRSAEVTYLGSQPLITLPNQTAGLFTGDGLTLTDVPVTAVPILSGREGIIAANEESWWTLTADQAPVKKPLPRPEGVEGAPLLISAADDDTLIVVWSQRPALTVTLVDLPSNTITLTAPMNARITAQDVPIHAADAETLTLGEAFIDYSAAPRAVALPSRMTPVAVSGSTVYGTESNEAVLVDASATTPSSEPFTTLTTGVSESPLAALTTTVYVISEKVDETLVYASTATEGDAP</sequence>
<dbReference type="CDD" id="cd02440">
    <property type="entry name" value="AdoMet_MTases"/>
    <property type="match status" value="1"/>
</dbReference>
<dbReference type="SUPFAM" id="SSF52540">
    <property type="entry name" value="P-loop containing nucleoside triphosphate hydrolases"/>
    <property type="match status" value="2"/>
</dbReference>
<evidence type="ECO:0000259" key="2">
    <source>
        <dbReference type="SMART" id="SM00487"/>
    </source>
</evidence>
<keyword evidence="3" id="KW-0347">Helicase</keyword>
<keyword evidence="3" id="KW-0378">Hydrolase</keyword>
<keyword evidence="3" id="KW-0067">ATP-binding</keyword>
<keyword evidence="4" id="KW-1185">Reference proteome</keyword>
<keyword evidence="3" id="KW-0547">Nucleotide-binding</keyword>
<feature type="domain" description="Helicase ATP-binding" evidence="2">
    <location>
        <begin position="726"/>
        <end position="991"/>
    </location>
</feature>
<proteinExistence type="predicted"/>
<feature type="region of interest" description="Disordered" evidence="1">
    <location>
        <begin position="1349"/>
        <end position="1368"/>
    </location>
</feature>
<evidence type="ECO:0000313" key="3">
    <source>
        <dbReference type="EMBL" id="MFM2721836.1"/>
    </source>
</evidence>
<evidence type="ECO:0000256" key="1">
    <source>
        <dbReference type="SAM" id="MobiDB-lite"/>
    </source>
</evidence>
<name>A0ABW9GJ98_9MICO</name>
<dbReference type="InterPro" id="IPR027417">
    <property type="entry name" value="P-loop_NTPase"/>
</dbReference>
<reference evidence="3 4" key="1">
    <citation type="submission" date="2023-03" db="EMBL/GenBank/DDBJ databases">
        <title>MT1 and MT2 Draft Genomes of Novel Species.</title>
        <authorList>
            <person name="Venkateswaran K."/>
        </authorList>
    </citation>
    <scope>NUCLEOTIDE SEQUENCE [LARGE SCALE GENOMIC DNA]</scope>
    <source>
        <strain evidence="3 4">IF8SW-P5</strain>
    </source>
</reference>
<dbReference type="InterPro" id="IPR029063">
    <property type="entry name" value="SAM-dependent_MTases_sf"/>
</dbReference>
<dbReference type="SMART" id="SM00487">
    <property type="entry name" value="DEXDc"/>
    <property type="match status" value="1"/>
</dbReference>
<dbReference type="Gene3D" id="3.40.50.300">
    <property type="entry name" value="P-loop containing nucleotide triphosphate hydrolases"/>
    <property type="match status" value="2"/>
</dbReference>
<dbReference type="InterPro" id="IPR052933">
    <property type="entry name" value="DNA_Protect_Modify"/>
</dbReference>
<comment type="caution">
    <text evidence="3">The sequence shown here is derived from an EMBL/GenBank/DDBJ whole genome shotgun (WGS) entry which is preliminary data.</text>
</comment>
<dbReference type="PANTHER" id="PTHR41313:SF1">
    <property type="entry name" value="DNA METHYLASE ADENINE-SPECIFIC DOMAIN-CONTAINING PROTEIN"/>
    <property type="match status" value="1"/>
</dbReference>
<dbReference type="PANTHER" id="PTHR41313">
    <property type="entry name" value="ADENINE-SPECIFIC METHYLTRANSFERASE"/>
    <property type="match status" value="1"/>
</dbReference>
<accession>A0ABW9GJ98</accession>
<evidence type="ECO:0000313" key="4">
    <source>
        <dbReference type="Proteomes" id="UP001630303"/>
    </source>
</evidence>
<organism evidence="3 4">
    <name type="scientific">Microbacterium mcarthurae</name>
    <dbReference type="NCBI Taxonomy" id="3035918"/>
    <lineage>
        <taxon>Bacteria</taxon>
        <taxon>Bacillati</taxon>
        <taxon>Actinomycetota</taxon>
        <taxon>Actinomycetes</taxon>
        <taxon>Micrococcales</taxon>
        <taxon>Microbacteriaceae</taxon>
        <taxon>Microbacterium</taxon>
    </lineage>
</organism>
<gene>
    <name evidence="3" type="ORF">P5G46_15050</name>
</gene>
<dbReference type="SUPFAM" id="SSF53335">
    <property type="entry name" value="S-adenosyl-L-methionine-dependent methyltransferases"/>
    <property type="match status" value="1"/>
</dbReference>
<dbReference type="Proteomes" id="UP001630303">
    <property type="component" value="Unassembled WGS sequence"/>
</dbReference>
<dbReference type="RefSeq" id="WP_408905983.1">
    <property type="nucleotide sequence ID" value="NZ_JAROCE010000007.1"/>
</dbReference>
<dbReference type="EMBL" id="JAROCE010000007">
    <property type="protein sequence ID" value="MFM2721836.1"/>
    <property type="molecule type" value="Genomic_DNA"/>
</dbReference>